<evidence type="ECO:0000313" key="2">
    <source>
        <dbReference type="EMBL" id="RUS68540.1"/>
    </source>
</evidence>
<reference evidence="4 5" key="1">
    <citation type="submission" date="2019-01" db="EMBL/GenBank/DDBJ databases">
        <title>A draft genome assembly of the solar-powered sea slug Elysia chlorotica.</title>
        <authorList>
            <person name="Cai H."/>
            <person name="Li Q."/>
            <person name="Fang X."/>
            <person name="Li J."/>
            <person name="Curtis N.E."/>
            <person name="Altenburger A."/>
            <person name="Shibata T."/>
            <person name="Feng M."/>
            <person name="Maeda T."/>
            <person name="Schwartz J.A."/>
            <person name="Shigenobu S."/>
            <person name="Lundholm N."/>
            <person name="Nishiyama T."/>
            <person name="Yang H."/>
            <person name="Hasebe M."/>
            <person name="Li S."/>
            <person name="Pierce S.K."/>
            <person name="Wang J."/>
        </authorList>
    </citation>
    <scope>NUCLEOTIDE SEQUENCE [LARGE SCALE GENOMIC DNA]</scope>
    <source>
        <strain evidence="4">EC2010</strain>
        <tissue evidence="4">Whole organism of an adult</tissue>
    </source>
</reference>
<dbReference type="EMBL" id="RQTK01002074">
    <property type="protein sequence ID" value="RUS68711.1"/>
    <property type="molecule type" value="Genomic_DNA"/>
</dbReference>
<evidence type="ECO:0000313" key="3">
    <source>
        <dbReference type="EMBL" id="RUS68600.1"/>
    </source>
</evidence>
<protein>
    <submittedName>
        <fullName evidence="4">Uncharacterized protein</fullName>
    </submittedName>
</protein>
<evidence type="ECO:0000313" key="1">
    <source>
        <dbReference type="EMBL" id="RUS68520.1"/>
    </source>
</evidence>
<evidence type="ECO:0000313" key="5">
    <source>
        <dbReference type="Proteomes" id="UP000271974"/>
    </source>
</evidence>
<dbReference type="EMBL" id="RQTK01002395">
    <property type="protein sequence ID" value="RUS68540.1"/>
    <property type="molecule type" value="Genomic_DNA"/>
</dbReference>
<dbReference type="AlphaFoldDB" id="A0A3S0Z3S7"/>
<dbReference type="PANTHER" id="PTHR33796">
    <property type="entry name" value="HOLLIDAY JUNCTION ATP-DEPENDENT DNA HELICASE RUVA"/>
    <property type="match status" value="1"/>
</dbReference>
<dbReference type="EMBL" id="RQTK01002244">
    <property type="protein sequence ID" value="RUS68600.1"/>
    <property type="molecule type" value="Genomic_DNA"/>
</dbReference>
<comment type="caution">
    <text evidence="4">The sequence shown here is derived from an EMBL/GenBank/DDBJ whole genome shotgun (WGS) entry which is preliminary data.</text>
</comment>
<accession>A0A3S0Z3S7</accession>
<sequence length="72" mass="8830">RPYHVENTGSRPITEVKQRRAWLVLRWVTAWEHHCLRPYHVENTGSRPITEVKQRRAWLVLRWVTAWEHHVL</sequence>
<keyword evidence="5" id="KW-1185">Reference proteome</keyword>
<name>A0A3S0Z3S7_ELYCH</name>
<feature type="non-terminal residue" evidence="4">
    <location>
        <position position="1"/>
    </location>
</feature>
<dbReference type="Proteomes" id="UP000271974">
    <property type="component" value="Unassembled WGS sequence"/>
</dbReference>
<dbReference type="EMBL" id="RQTK01002457">
    <property type="protein sequence ID" value="RUS68520.1"/>
    <property type="molecule type" value="Genomic_DNA"/>
</dbReference>
<organism evidence="4 5">
    <name type="scientific">Elysia chlorotica</name>
    <name type="common">Eastern emerald elysia</name>
    <name type="synonym">Sea slug</name>
    <dbReference type="NCBI Taxonomy" id="188477"/>
    <lineage>
        <taxon>Eukaryota</taxon>
        <taxon>Metazoa</taxon>
        <taxon>Spiralia</taxon>
        <taxon>Lophotrochozoa</taxon>
        <taxon>Mollusca</taxon>
        <taxon>Gastropoda</taxon>
        <taxon>Heterobranchia</taxon>
        <taxon>Euthyneura</taxon>
        <taxon>Panpulmonata</taxon>
        <taxon>Sacoglossa</taxon>
        <taxon>Placobranchoidea</taxon>
        <taxon>Plakobranchidae</taxon>
        <taxon>Elysia</taxon>
    </lineage>
</organism>
<proteinExistence type="predicted"/>
<dbReference type="PANTHER" id="PTHR33796:SF1">
    <property type="entry name" value="HOLLIDAY JUNCTION BRANCH MIGRATION COMPLEX SUBUNIT RUVA"/>
    <property type="match status" value="1"/>
</dbReference>
<gene>
    <name evidence="4" type="ORF">EGW08_023525</name>
    <name evidence="3" type="ORF">EGW08_023640</name>
    <name evidence="2" type="ORF">EGW08_023697</name>
    <name evidence="1" type="ORF">EGW08_023719</name>
</gene>
<dbReference type="OrthoDB" id="5873669at2759"/>
<evidence type="ECO:0000313" key="4">
    <source>
        <dbReference type="EMBL" id="RUS68711.1"/>
    </source>
</evidence>